<dbReference type="HOGENOM" id="CLU_2772503_0_0_10"/>
<gene>
    <name evidence="1" type="ORF">HMPREF0673_02034</name>
</gene>
<accession>G6AZH0</accession>
<evidence type="ECO:0000313" key="1">
    <source>
        <dbReference type="EMBL" id="EHJ38429.1"/>
    </source>
</evidence>
<proteinExistence type="predicted"/>
<protein>
    <submittedName>
        <fullName evidence="1">Uncharacterized protein</fullName>
    </submittedName>
</protein>
<dbReference type="AlphaFoldDB" id="G6AZH0"/>
<comment type="caution">
    <text evidence="1">The sequence shown here is derived from an EMBL/GenBank/DDBJ whole genome shotgun (WGS) entry which is preliminary data.</text>
</comment>
<dbReference type="PATRIC" id="fig|1002367.3.peg.1656"/>
<dbReference type="EMBL" id="AFZZ01000173">
    <property type="protein sequence ID" value="EHJ38429.1"/>
    <property type="molecule type" value="Genomic_DNA"/>
</dbReference>
<sequence length="69" mass="8136">MTETMPMARKMTDHFRKFHEKDFIPWITQMSEHKVMPTGMAKNPIVRIKTSMMTATVLKTIFCLEISFI</sequence>
<reference evidence="1 2" key="1">
    <citation type="submission" date="2011-08" db="EMBL/GenBank/DDBJ databases">
        <authorList>
            <person name="Weinstock G."/>
            <person name="Sodergren E."/>
            <person name="Clifton S."/>
            <person name="Fulton L."/>
            <person name="Fulton B."/>
            <person name="Courtney L."/>
            <person name="Fronick C."/>
            <person name="Harrison M."/>
            <person name="Strong C."/>
            <person name="Farmer C."/>
            <person name="Delahaunty K."/>
            <person name="Markovic C."/>
            <person name="Hall O."/>
            <person name="Minx P."/>
            <person name="Tomlinson C."/>
            <person name="Mitreva M."/>
            <person name="Hou S."/>
            <person name="Chen J."/>
            <person name="Wollam A."/>
            <person name="Pepin K.H."/>
            <person name="Johnson M."/>
            <person name="Bhonagiri V."/>
            <person name="Zhang X."/>
            <person name="Suruliraj S."/>
            <person name="Warren W."/>
            <person name="Chinwalla A."/>
            <person name="Mardis E.R."/>
            <person name="Wilson R.K."/>
        </authorList>
    </citation>
    <scope>NUCLEOTIDE SEQUENCE [LARGE SCALE GENOMIC DNA]</scope>
    <source>
        <strain evidence="1 2">DSM 18206</strain>
    </source>
</reference>
<dbReference type="Proteomes" id="UP000004407">
    <property type="component" value="Unassembled WGS sequence"/>
</dbReference>
<name>G6AZH0_9BACT</name>
<evidence type="ECO:0000313" key="2">
    <source>
        <dbReference type="Proteomes" id="UP000004407"/>
    </source>
</evidence>
<organism evidence="1 2">
    <name type="scientific">Leyella stercorea DSM 18206</name>
    <dbReference type="NCBI Taxonomy" id="1002367"/>
    <lineage>
        <taxon>Bacteria</taxon>
        <taxon>Pseudomonadati</taxon>
        <taxon>Bacteroidota</taxon>
        <taxon>Bacteroidia</taxon>
        <taxon>Bacteroidales</taxon>
        <taxon>Prevotellaceae</taxon>
        <taxon>Leyella</taxon>
    </lineage>
</organism>